<dbReference type="PROSITE" id="PS50850">
    <property type="entry name" value="MFS"/>
    <property type="match status" value="1"/>
</dbReference>
<proteinExistence type="predicted"/>
<keyword evidence="4 6" id="KW-0472">Membrane</keyword>
<dbReference type="GO" id="GO:0015143">
    <property type="term" value="F:urate transmembrane transporter activity"/>
    <property type="evidence" value="ECO:0007669"/>
    <property type="project" value="TreeGrafter"/>
</dbReference>
<dbReference type="EMBL" id="JACDTQ010000823">
    <property type="protein sequence ID" value="KAF5925108.1"/>
    <property type="molecule type" value="Genomic_DNA"/>
</dbReference>
<dbReference type="InterPro" id="IPR020846">
    <property type="entry name" value="MFS_dom"/>
</dbReference>
<evidence type="ECO:0000313" key="8">
    <source>
        <dbReference type="EMBL" id="KAF5925108.1"/>
    </source>
</evidence>
<evidence type="ECO:0000259" key="7">
    <source>
        <dbReference type="PROSITE" id="PS50850"/>
    </source>
</evidence>
<evidence type="ECO:0000256" key="5">
    <source>
        <dbReference type="SAM" id="MobiDB-lite"/>
    </source>
</evidence>
<dbReference type="GO" id="GO:0042910">
    <property type="term" value="F:xenobiotic transmembrane transporter activity"/>
    <property type="evidence" value="ECO:0007669"/>
    <property type="project" value="TreeGrafter"/>
</dbReference>
<dbReference type="PANTHER" id="PTHR11662:SF134">
    <property type="entry name" value="SODIUM-DEPENDENT PHOSPHATE TRANSPORT PROTEIN 4"/>
    <property type="match status" value="1"/>
</dbReference>
<dbReference type="GO" id="GO:0016324">
    <property type="term" value="C:apical plasma membrane"/>
    <property type="evidence" value="ECO:0007669"/>
    <property type="project" value="TreeGrafter"/>
</dbReference>
<dbReference type="Gene3D" id="1.20.1250.20">
    <property type="entry name" value="MFS general substrate transporter like domains"/>
    <property type="match status" value="1"/>
</dbReference>
<keyword evidence="2 6" id="KW-0812">Transmembrane</keyword>
<dbReference type="GO" id="GO:0015562">
    <property type="term" value="F:efflux transmembrane transporter activity"/>
    <property type="evidence" value="ECO:0007669"/>
    <property type="project" value="TreeGrafter"/>
</dbReference>
<dbReference type="GO" id="GO:0008308">
    <property type="term" value="F:voltage-gated monoatomic anion channel activity"/>
    <property type="evidence" value="ECO:0007669"/>
    <property type="project" value="TreeGrafter"/>
</dbReference>
<gene>
    <name evidence="8" type="ORF">HPG69_008785</name>
</gene>
<evidence type="ECO:0000256" key="6">
    <source>
        <dbReference type="SAM" id="Phobius"/>
    </source>
</evidence>
<protein>
    <recommendedName>
        <fullName evidence="7">Major facilitator superfamily (MFS) profile domain-containing protein</fullName>
    </recommendedName>
</protein>
<feature type="transmembrane region" description="Helical" evidence="6">
    <location>
        <begin position="62"/>
        <end position="83"/>
    </location>
</feature>
<dbReference type="PANTHER" id="PTHR11662">
    <property type="entry name" value="SOLUTE CARRIER FAMILY 17"/>
    <property type="match status" value="1"/>
</dbReference>
<feature type="domain" description="Major facilitator superfamily (MFS) profile" evidence="7">
    <location>
        <begin position="5"/>
        <end position="156"/>
    </location>
</feature>
<dbReference type="AlphaFoldDB" id="A0A7J7FB44"/>
<dbReference type="InterPro" id="IPR036259">
    <property type="entry name" value="MFS_trans_sf"/>
</dbReference>
<comment type="caution">
    <text evidence="8">The sequence shown here is derived from an EMBL/GenBank/DDBJ whole genome shotgun (WGS) entry which is preliminary data.</text>
</comment>
<sequence>MAQNVIMNITMVTMVNSTDHQSQFNSSTEGLPVDSFGGPNKAPKSLPARAPVYDWSPQIQGVIFGSVNYGMLLTLAPSGYLAGRVGTKRVLSVSLFVSSLFTLFIPLAADLGLGFLIATRIVQGLTQGSGFGGQFAIWERWGPPRERSQLCSIALS</sequence>
<evidence type="ECO:0000256" key="4">
    <source>
        <dbReference type="ARBA" id="ARBA00023136"/>
    </source>
</evidence>
<feature type="non-terminal residue" evidence="8">
    <location>
        <position position="1"/>
    </location>
</feature>
<dbReference type="Pfam" id="PF07690">
    <property type="entry name" value="MFS_1"/>
    <property type="match status" value="1"/>
</dbReference>
<feature type="region of interest" description="Disordered" evidence="5">
    <location>
        <begin position="21"/>
        <end position="42"/>
    </location>
</feature>
<keyword evidence="9" id="KW-1185">Reference proteome</keyword>
<evidence type="ECO:0000256" key="3">
    <source>
        <dbReference type="ARBA" id="ARBA00022989"/>
    </source>
</evidence>
<organism evidence="8 9">
    <name type="scientific">Diceros bicornis minor</name>
    <name type="common">South-central black rhinoceros</name>
    <dbReference type="NCBI Taxonomy" id="77932"/>
    <lineage>
        <taxon>Eukaryota</taxon>
        <taxon>Metazoa</taxon>
        <taxon>Chordata</taxon>
        <taxon>Craniata</taxon>
        <taxon>Vertebrata</taxon>
        <taxon>Euteleostomi</taxon>
        <taxon>Mammalia</taxon>
        <taxon>Eutheria</taxon>
        <taxon>Laurasiatheria</taxon>
        <taxon>Perissodactyla</taxon>
        <taxon>Rhinocerotidae</taxon>
        <taxon>Diceros</taxon>
    </lineage>
</organism>
<accession>A0A7J7FB44</accession>
<dbReference type="InterPro" id="IPR011701">
    <property type="entry name" value="MFS"/>
</dbReference>
<dbReference type="GO" id="GO:0019534">
    <property type="term" value="F:toxin transmembrane transporter activity"/>
    <property type="evidence" value="ECO:0007669"/>
    <property type="project" value="TreeGrafter"/>
</dbReference>
<evidence type="ECO:0000256" key="2">
    <source>
        <dbReference type="ARBA" id="ARBA00022692"/>
    </source>
</evidence>
<dbReference type="Proteomes" id="UP000551758">
    <property type="component" value="Unassembled WGS sequence"/>
</dbReference>
<evidence type="ECO:0000256" key="1">
    <source>
        <dbReference type="ARBA" id="ARBA00004141"/>
    </source>
</evidence>
<name>A0A7J7FB44_DICBM</name>
<dbReference type="SUPFAM" id="SSF103473">
    <property type="entry name" value="MFS general substrate transporter"/>
    <property type="match status" value="1"/>
</dbReference>
<feature type="transmembrane region" description="Helical" evidence="6">
    <location>
        <begin position="95"/>
        <end position="117"/>
    </location>
</feature>
<dbReference type="InterPro" id="IPR050382">
    <property type="entry name" value="MFS_Na/Anion_cotransporter"/>
</dbReference>
<reference evidence="8 9" key="1">
    <citation type="journal article" date="2020" name="Mol. Biol. Evol.">
        <title>Interspecific Gene Flow and the Evolution of Specialization in Black and White Rhinoceros.</title>
        <authorList>
            <person name="Moodley Y."/>
            <person name="Westbury M.V."/>
            <person name="Russo I.M."/>
            <person name="Gopalakrishnan S."/>
            <person name="Rakotoarivelo A."/>
            <person name="Olsen R.A."/>
            <person name="Prost S."/>
            <person name="Tunstall T."/>
            <person name="Ryder O.A."/>
            <person name="Dalen L."/>
            <person name="Bruford M.W."/>
        </authorList>
    </citation>
    <scope>NUCLEOTIDE SEQUENCE [LARGE SCALE GENOMIC DNA]</scope>
    <source>
        <strain evidence="8">SBR-YM</strain>
        <tissue evidence="8">Skin</tissue>
    </source>
</reference>
<evidence type="ECO:0000313" key="9">
    <source>
        <dbReference type="Proteomes" id="UP000551758"/>
    </source>
</evidence>
<keyword evidence="3 6" id="KW-1133">Transmembrane helix</keyword>
<comment type="subcellular location">
    <subcellularLocation>
        <location evidence="1">Membrane</location>
        <topology evidence="1">Multi-pass membrane protein</topology>
    </subcellularLocation>
</comment>